<reference evidence="1 2" key="1">
    <citation type="submission" date="2019-04" db="EMBL/GenBank/DDBJ databases">
        <title>Sphingobacterium olei sp. nov., isolated from oil-contaminated soil.</title>
        <authorList>
            <person name="Liu B."/>
        </authorList>
    </citation>
    <scope>NUCLEOTIDE SEQUENCE [LARGE SCALE GENOMIC DNA]</scope>
    <source>
        <strain evidence="1 2">HAL-9</strain>
    </source>
</reference>
<dbReference type="Gene3D" id="2.60.40.10">
    <property type="entry name" value="Immunoglobulins"/>
    <property type="match status" value="1"/>
</dbReference>
<evidence type="ECO:0000313" key="2">
    <source>
        <dbReference type="Proteomes" id="UP000306808"/>
    </source>
</evidence>
<proteinExistence type="predicted"/>
<organism evidence="1 2">
    <name type="scientific">Sphingobacterium olei</name>
    <dbReference type="NCBI Taxonomy" id="2571155"/>
    <lineage>
        <taxon>Bacteria</taxon>
        <taxon>Pseudomonadati</taxon>
        <taxon>Bacteroidota</taxon>
        <taxon>Sphingobacteriia</taxon>
        <taxon>Sphingobacteriales</taxon>
        <taxon>Sphingobacteriaceae</taxon>
        <taxon>Sphingobacterium</taxon>
    </lineage>
</organism>
<dbReference type="OrthoDB" id="658146at2"/>
<gene>
    <name evidence="1" type="ORF">FAZ15_15995</name>
</gene>
<dbReference type="SUPFAM" id="SSF49265">
    <property type="entry name" value="Fibronectin type III"/>
    <property type="match status" value="1"/>
</dbReference>
<comment type="caution">
    <text evidence="1">The sequence shown here is derived from an EMBL/GenBank/DDBJ whole genome shotgun (WGS) entry which is preliminary data.</text>
</comment>
<sequence length="209" mass="23697">MKYIRAKAGFIRYADDALVVAASRIIKCLKDSPYFTEPTPSLAELEASYAEYYDNVLQAKGGGLRYISARRESKRRLATQLQQLAFYINLVSDGDLVKLYSSGFPVLDKKRKGHHPSTPEGPYLLDGRVSGEVAFGFKPVGRDMLYDYCFASALDKKENPIWEDIQTTSRSFRSYAGGFEPGRYVYFKVRAKNKHGVSDWSMVVMLMVR</sequence>
<dbReference type="InterPro" id="IPR036116">
    <property type="entry name" value="FN3_sf"/>
</dbReference>
<dbReference type="RefSeq" id="WP_136902321.1">
    <property type="nucleotide sequence ID" value="NZ_SUME01000006.1"/>
</dbReference>
<dbReference type="CDD" id="cd00063">
    <property type="entry name" value="FN3"/>
    <property type="match status" value="1"/>
</dbReference>
<dbReference type="AlphaFoldDB" id="A0A4U0NMB0"/>
<dbReference type="Proteomes" id="UP000306808">
    <property type="component" value="Unassembled WGS sequence"/>
</dbReference>
<evidence type="ECO:0000313" key="1">
    <source>
        <dbReference type="EMBL" id="TJZ54962.1"/>
    </source>
</evidence>
<protein>
    <submittedName>
        <fullName evidence="1">Fibronectin type III domain-containing protein</fullName>
    </submittedName>
</protein>
<dbReference type="InterPro" id="IPR003961">
    <property type="entry name" value="FN3_dom"/>
</dbReference>
<keyword evidence="2" id="KW-1185">Reference proteome</keyword>
<name>A0A4U0NMB0_9SPHI</name>
<accession>A0A4U0NMB0</accession>
<dbReference type="InterPro" id="IPR013783">
    <property type="entry name" value="Ig-like_fold"/>
</dbReference>
<dbReference type="EMBL" id="SUME01000006">
    <property type="protein sequence ID" value="TJZ54962.1"/>
    <property type="molecule type" value="Genomic_DNA"/>
</dbReference>